<keyword evidence="4" id="KW-0694">RNA-binding</keyword>
<dbReference type="GO" id="GO:0003723">
    <property type="term" value="F:RNA binding"/>
    <property type="evidence" value="ECO:0007669"/>
    <property type="project" value="UniProtKB-KW"/>
</dbReference>
<dbReference type="Gene3D" id="3.10.290.10">
    <property type="entry name" value="RNA-binding S4 domain"/>
    <property type="match status" value="1"/>
</dbReference>
<name>A0A1H2DNW3_9BACT</name>
<sequence length="310" mass="35401">MKLIIHIDDNLKETRLDAIVANYSKACPRSKAANLIRNGDILVNAEKKKPGYKTKQSDIITGIIPDSGNEAMVLPENIKLNIKFEDDHIMLINKKPGMVVHPAPGNFSGTLVNALLFYDPKIRNVGEDCLRSGIVHRLDKDTSGLMVVAKTKSALHFLQNEFKQRRVEKKYLALVSGNFADDQGEINLPIARHPVKRKIMAIARENGKFARTCWRVKKKFKTACLVEALLKTGRTHQIRVHFYAIDHPLIGELVYQPRRYRKNKGIVALRQMLHSWQLSFRHPYSGKRIFFEAELPEDFLQTQALLESIQ</sequence>
<evidence type="ECO:0000313" key="7">
    <source>
        <dbReference type="EMBL" id="SDT84048.1"/>
    </source>
</evidence>
<evidence type="ECO:0000259" key="6">
    <source>
        <dbReference type="SMART" id="SM00363"/>
    </source>
</evidence>
<dbReference type="InterPro" id="IPR020103">
    <property type="entry name" value="PsdUridine_synth_cat_dom_sf"/>
</dbReference>
<dbReference type="SUPFAM" id="SSF55174">
    <property type="entry name" value="Alpha-L RNA-binding motif"/>
    <property type="match status" value="1"/>
</dbReference>
<dbReference type="InterPro" id="IPR006225">
    <property type="entry name" value="PsdUridine_synth_RluC/D"/>
</dbReference>
<evidence type="ECO:0000256" key="2">
    <source>
        <dbReference type="ARBA" id="ARBA00023235"/>
    </source>
</evidence>
<proteinExistence type="inferred from homology"/>
<gene>
    <name evidence="7" type="ORF">SAMN04487931_101106</name>
</gene>
<accession>A0A1H2DNW3</accession>
<dbReference type="InterPro" id="IPR006224">
    <property type="entry name" value="PsdUridine_synth_RluA-like_CS"/>
</dbReference>
<dbReference type="CDD" id="cd02869">
    <property type="entry name" value="PseudoU_synth_RluA_like"/>
    <property type="match status" value="1"/>
</dbReference>
<protein>
    <recommendedName>
        <fullName evidence="5">Pseudouridine synthase</fullName>
        <ecNumber evidence="5">5.4.99.-</ecNumber>
    </recommendedName>
</protein>
<dbReference type="AlphaFoldDB" id="A0A1H2DNW3"/>
<dbReference type="Proteomes" id="UP000199608">
    <property type="component" value="Unassembled WGS sequence"/>
</dbReference>
<dbReference type="PROSITE" id="PS50889">
    <property type="entry name" value="S4"/>
    <property type="match status" value="1"/>
</dbReference>
<dbReference type="PROSITE" id="PS01129">
    <property type="entry name" value="PSI_RLU"/>
    <property type="match status" value="1"/>
</dbReference>
<dbReference type="SUPFAM" id="SSF55120">
    <property type="entry name" value="Pseudouridine synthase"/>
    <property type="match status" value="1"/>
</dbReference>
<dbReference type="SMART" id="SM00363">
    <property type="entry name" value="S4"/>
    <property type="match status" value="1"/>
</dbReference>
<evidence type="ECO:0000256" key="1">
    <source>
        <dbReference type="ARBA" id="ARBA00010876"/>
    </source>
</evidence>
<dbReference type="PANTHER" id="PTHR21600:SF44">
    <property type="entry name" value="RIBOSOMAL LARGE SUBUNIT PSEUDOURIDINE SYNTHASE D"/>
    <property type="match status" value="1"/>
</dbReference>
<dbReference type="GO" id="GO:0120159">
    <property type="term" value="F:rRNA pseudouridine synthase activity"/>
    <property type="evidence" value="ECO:0007669"/>
    <property type="project" value="UniProtKB-ARBA"/>
</dbReference>
<evidence type="ECO:0000256" key="3">
    <source>
        <dbReference type="PIRSR" id="PIRSR606225-1"/>
    </source>
</evidence>
<dbReference type="Pfam" id="PF00849">
    <property type="entry name" value="PseudoU_synth_2"/>
    <property type="match status" value="1"/>
</dbReference>
<dbReference type="Pfam" id="PF01479">
    <property type="entry name" value="S4"/>
    <property type="match status" value="1"/>
</dbReference>
<dbReference type="RefSeq" id="WP_092229418.1">
    <property type="nucleotide sequence ID" value="NZ_FNLL01000001.1"/>
</dbReference>
<evidence type="ECO:0000256" key="5">
    <source>
        <dbReference type="RuleBase" id="RU362028"/>
    </source>
</evidence>
<keyword evidence="2 5" id="KW-0413">Isomerase</keyword>
<keyword evidence="8" id="KW-1185">Reference proteome</keyword>
<dbReference type="CDD" id="cd00165">
    <property type="entry name" value="S4"/>
    <property type="match status" value="1"/>
</dbReference>
<dbReference type="GO" id="GO:0000455">
    <property type="term" value="P:enzyme-directed rRNA pseudouridine synthesis"/>
    <property type="evidence" value="ECO:0007669"/>
    <property type="project" value="TreeGrafter"/>
</dbReference>
<evidence type="ECO:0000256" key="4">
    <source>
        <dbReference type="PROSITE-ProRule" id="PRU00182"/>
    </source>
</evidence>
<comment type="function">
    <text evidence="5">Responsible for synthesis of pseudouridine from uracil.</text>
</comment>
<dbReference type="InterPro" id="IPR006145">
    <property type="entry name" value="PsdUridine_synth_RsuA/RluA"/>
</dbReference>
<comment type="catalytic activity">
    <reaction evidence="5">
        <text>a uridine in RNA = a pseudouridine in RNA</text>
        <dbReference type="Rhea" id="RHEA:48348"/>
        <dbReference type="Rhea" id="RHEA-COMP:12068"/>
        <dbReference type="Rhea" id="RHEA-COMP:12069"/>
        <dbReference type="ChEBI" id="CHEBI:65314"/>
        <dbReference type="ChEBI" id="CHEBI:65315"/>
    </reaction>
</comment>
<evidence type="ECO:0000313" key="8">
    <source>
        <dbReference type="Proteomes" id="UP000199608"/>
    </source>
</evidence>
<dbReference type="NCBIfam" id="TIGR00005">
    <property type="entry name" value="rluA_subfam"/>
    <property type="match status" value="1"/>
</dbReference>
<dbReference type="InterPro" id="IPR050188">
    <property type="entry name" value="RluA_PseudoU_synthase"/>
</dbReference>
<reference evidence="8" key="1">
    <citation type="submission" date="2016-10" db="EMBL/GenBank/DDBJ databases">
        <authorList>
            <person name="Varghese N."/>
            <person name="Submissions S."/>
        </authorList>
    </citation>
    <scope>NUCLEOTIDE SEQUENCE [LARGE SCALE GENOMIC DNA]</scope>
    <source>
        <strain evidence="8">DSM 3384</strain>
    </source>
</reference>
<feature type="domain" description="RNA-binding S4" evidence="6">
    <location>
        <begin position="14"/>
        <end position="79"/>
    </location>
</feature>
<dbReference type="EMBL" id="FNLL01000001">
    <property type="protein sequence ID" value="SDT84048.1"/>
    <property type="molecule type" value="Genomic_DNA"/>
</dbReference>
<comment type="similarity">
    <text evidence="1 5">Belongs to the pseudouridine synthase RluA family.</text>
</comment>
<dbReference type="InterPro" id="IPR036986">
    <property type="entry name" value="S4_RNA-bd_sf"/>
</dbReference>
<organism evidence="7 8">
    <name type="scientific">Desulfobacula phenolica</name>
    <dbReference type="NCBI Taxonomy" id="90732"/>
    <lineage>
        <taxon>Bacteria</taxon>
        <taxon>Pseudomonadati</taxon>
        <taxon>Thermodesulfobacteriota</taxon>
        <taxon>Desulfobacteria</taxon>
        <taxon>Desulfobacterales</taxon>
        <taxon>Desulfobacteraceae</taxon>
        <taxon>Desulfobacula</taxon>
    </lineage>
</organism>
<dbReference type="InterPro" id="IPR002942">
    <property type="entry name" value="S4_RNA-bd"/>
</dbReference>
<feature type="active site" evidence="3">
    <location>
        <position position="139"/>
    </location>
</feature>
<dbReference type="Gene3D" id="3.30.2350.10">
    <property type="entry name" value="Pseudouridine synthase"/>
    <property type="match status" value="1"/>
</dbReference>
<dbReference type="PANTHER" id="PTHR21600">
    <property type="entry name" value="MITOCHONDRIAL RNA PSEUDOURIDINE SYNTHASE"/>
    <property type="match status" value="1"/>
</dbReference>
<dbReference type="EC" id="5.4.99.-" evidence="5"/>